<dbReference type="AlphaFoldDB" id="A0A7J0FRT3"/>
<comment type="caution">
    <text evidence="2">The sequence shown here is derived from an EMBL/GenBank/DDBJ whole genome shotgun (WGS) entry which is preliminary data.</text>
</comment>
<feature type="compositionally biased region" description="Polar residues" evidence="1">
    <location>
        <begin position="43"/>
        <end position="55"/>
    </location>
</feature>
<dbReference type="Gene3D" id="6.20.50.20">
    <property type="match status" value="1"/>
</dbReference>
<feature type="compositionally biased region" description="Polar residues" evidence="1">
    <location>
        <begin position="255"/>
        <end position="271"/>
    </location>
</feature>
<feature type="region of interest" description="Disordered" evidence="1">
    <location>
        <begin position="240"/>
        <end position="304"/>
    </location>
</feature>
<dbReference type="Pfam" id="PF04032">
    <property type="entry name" value="Rpr2"/>
    <property type="match status" value="1"/>
</dbReference>
<evidence type="ECO:0000256" key="1">
    <source>
        <dbReference type="SAM" id="MobiDB-lite"/>
    </source>
</evidence>
<dbReference type="GO" id="GO:0006396">
    <property type="term" value="P:RNA processing"/>
    <property type="evidence" value="ECO:0007669"/>
    <property type="project" value="InterPro"/>
</dbReference>
<dbReference type="PANTHER" id="PTHR36072">
    <property type="entry name" value="OS01G0541600 PROTEIN"/>
    <property type="match status" value="1"/>
</dbReference>
<feature type="region of interest" description="Disordered" evidence="1">
    <location>
        <begin position="179"/>
        <end position="202"/>
    </location>
</feature>
<dbReference type="PANTHER" id="PTHR36072:SF2">
    <property type="entry name" value="OS01G0531000 PROTEIN"/>
    <property type="match status" value="1"/>
</dbReference>
<dbReference type="InterPro" id="IPR007175">
    <property type="entry name" value="Rpr2/Snm1/Rpp21"/>
</dbReference>
<dbReference type="OrthoDB" id="1937463at2759"/>
<accession>A0A7J0FRT3</accession>
<feature type="region of interest" description="Disordered" evidence="1">
    <location>
        <begin position="28"/>
        <end position="66"/>
    </location>
</feature>
<evidence type="ECO:0000313" key="3">
    <source>
        <dbReference type="Proteomes" id="UP000585474"/>
    </source>
</evidence>
<keyword evidence="3" id="KW-1185">Reference proteome</keyword>
<reference evidence="2 3" key="1">
    <citation type="submission" date="2019-07" db="EMBL/GenBank/DDBJ databases">
        <title>De Novo Assembly of kiwifruit Actinidia rufa.</title>
        <authorList>
            <person name="Sugita-Konishi S."/>
            <person name="Sato K."/>
            <person name="Mori E."/>
            <person name="Abe Y."/>
            <person name="Kisaki G."/>
            <person name="Hamano K."/>
            <person name="Suezawa K."/>
            <person name="Otani M."/>
            <person name="Fukuda T."/>
            <person name="Manabe T."/>
            <person name="Gomi K."/>
            <person name="Tabuchi M."/>
            <person name="Akimitsu K."/>
            <person name="Kataoka I."/>
        </authorList>
    </citation>
    <scope>NUCLEOTIDE SEQUENCE [LARGE SCALE GENOMIC DNA]</scope>
    <source>
        <strain evidence="3">cv. Fuchu</strain>
    </source>
</reference>
<organism evidence="2 3">
    <name type="scientific">Actinidia rufa</name>
    <dbReference type="NCBI Taxonomy" id="165716"/>
    <lineage>
        <taxon>Eukaryota</taxon>
        <taxon>Viridiplantae</taxon>
        <taxon>Streptophyta</taxon>
        <taxon>Embryophyta</taxon>
        <taxon>Tracheophyta</taxon>
        <taxon>Spermatophyta</taxon>
        <taxon>Magnoliopsida</taxon>
        <taxon>eudicotyledons</taxon>
        <taxon>Gunneridae</taxon>
        <taxon>Pentapetalae</taxon>
        <taxon>asterids</taxon>
        <taxon>Ericales</taxon>
        <taxon>Actinidiaceae</taxon>
        <taxon>Actinidia</taxon>
    </lineage>
</organism>
<proteinExistence type="predicted"/>
<dbReference type="EMBL" id="BJWL01000014">
    <property type="protein sequence ID" value="GFZ01381.1"/>
    <property type="molecule type" value="Genomic_DNA"/>
</dbReference>
<sequence>MSFYILRILGLFTSIQSLQRLRIAVPKLQKQRTKHGQERINKKTPNPSSGSQHSISLREESSGKRQTSVNVKSMLKLEHAQNLAVWAASEAFGPSLGAFFGHRLAALREALGSSPDPTLFPCQRCESILQPGYNCTIRIEKNTAKAKHRRRRPNISTKNKVVYKCHFCSHRNLKRGTPRGHMKELCPPKAKPSFKSEPSRSTVLNPVISEDGATGNIEVKMTDDIASPTTPSGTTLLEANRRKRNRSGSKKVVESESNSATIDAETSVSTSNKRKRKSWTSLKEIAESGSSQELVEQLTLHEPS</sequence>
<dbReference type="Proteomes" id="UP000585474">
    <property type="component" value="Unassembled WGS sequence"/>
</dbReference>
<name>A0A7J0FRT3_9ERIC</name>
<evidence type="ECO:0000313" key="2">
    <source>
        <dbReference type="EMBL" id="GFZ01381.1"/>
    </source>
</evidence>
<protein>
    <submittedName>
        <fullName evidence="2">Uncharacterized protein</fullName>
    </submittedName>
</protein>
<gene>
    <name evidence="2" type="ORF">Acr_14g0010160</name>
</gene>